<dbReference type="Proteomes" id="UP001054945">
    <property type="component" value="Unassembled WGS sequence"/>
</dbReference>
<dbReference type="AlphaFoldDB" id="A0AAV4WXD4"/>
<keyword evidence="3" id="KW-1185">Reference proteome</keyword>
<organism evidence="2 3">
    <name type="scientific">Caerostris extrusa</name>
    <name type="common">Bark spider</name>
    <name type="synonym">Caerostris bankana</name>
    <dbReference type="NCBI Taxonomy" id="172846"/>
    <lineage>
        <taxon>Eukaryota</taxon>
        <taxon>Metazoa</taxon>
        <taxon>Ecdysozoa</taxon>
        <taxon>Arthropoda</taxon>
        <taxon>Chelicerata</taxon>
        <taxon>Arachnida</taxon>
        <taxon>Araneae</taxon>
        <taxon>Araneomorphae</taxon>
        <taxon>Entelegynae</taxon>
        <taxon>Araneoidea</taxon>
        <taxon>Araneidae</taxon>
        <taxon>Caerostris</taxon>
    </lineage>
</organism>
<sequence length="92" mass="10485">MLGSDDNIKVVPSSSDRNRLSETTPPDARVRSPLLTTLFDEFIFNHAKKSDELKFKSLARHQLVLTSSLTTTQIWPSYISKLSKLPKRRCSH</sequence>
<gene>
    <name evidence="2" type="ORF">CEXT_470821</name>
</gene>
<proteinExistence type="predicted"/>
<dbReference type="EMBL" id="BPLR01016865">
    <property type="protein sequence ID" value="GIY86983.1"/>
    <property type="molecule type" value="Genomic_DNA"/>
</dbReference>
<reference evidence="2 3" key="1">
    <citation type="submission" date="2021-06" db="EMBL/GenBank/DDBJ databases">
        <title>Caerostris extrusa draft genome.</title>
        <authorList>
            <person name="Kono N."/>
            <person name="Arakawa K."/>
        </authorList>
    </citation>
    <scope>NUCLEOTIDE SEQUENCE [LARGE SCALE GENOMIC DNA]</scope>
</reference>
<protein>
    <submittedName>
        <fullName evidence="2">Uncharacterized protein</fullName>
    </submittedName>
</protein>
<evidence type="ECO:0000256" key="1">
    <source>
        <dbReference type="SAM" id="MobiDB-lite"/>
    </source>
</evidence>
<comment type="caution">
    <text evidence="2">The sequence shown here is derived from an EMBL/GenBank/DDBJ whole genome shotgun (WGS) entry which is preliminary data.</text>
</comment>
<name>A0AAV4WXD4_CAEEX</name>
<feature type="region of interest" description="Disordered" evidence="1">
    <location>
        <begin position="1"/>
        <end position="28"/>
    </location>
</feature>
<evidence type="ECO:0000313" key="3">
    <source>
        <dbReference type="Proteomes" id="UP001054945"/>
    </source>
</evidence>
<accession>A0AAV4WXD4</accession>
<evidence type="ECO:0000313" key="2">
    <source>
        <dbReference type="EMBL" id="GIY86983.1"/>
    </source>
</evidence>